<evidence type="ECO:0000313" key="8">
    <source>
        <dbReference type="EMBL" id="CAE7356417.1"/>
    </source>
</evidence>
<name>A0A812PMB4_9DINO</name>
<dbReference type="PROSITE" id="PS50801">
    <property type="entry name" value="STAS"/>
    <property type="match status" value="1"/>
</dbReference>
<evidence type="ECO:0000256" key="6">
    <source>
        <dbReference type="SAM" id="Phobius"/>
    </source>
</evidence>
<dbReference type="InterPro" id="IPR036513">
    <property type="entry name" value="STAS_dom_sf"/>
</dbReference>
<feature type="transmembrane region" description="Helical" evidence="6">
    <location>
        <begin position="196"/>
        <end position="217"/>
    </location>
</feature>
<feature type="transmembrane region" description="Helical" evidence="6">
    <location>
        <begin position="44"/>
        <end position="66"/>
    </location>
</feature>
<evidence type="ECO:0000256" key="4">
    <source>
        <dbReference type="ARBA" id="ARBA00023136"/>
    </source>
</evidence>
<keyword evidence="4 6" id="KW-0472">Membrane</keyword>
<feature type="domain" description="STAS" evidence="7">
    <location>
        <begin position="525"/>
        <end position="602"/>
    </location>
</feature>
<feature type="transmembrane region" description="Helical" evidence="6">
    <location>
        <begin position="365"/>
        <end position="382"/>
    </location>
</feature>
<dbReference type="GO" id="GO:0055085">
    <property type="term" value="P:transmembrane transport"/>
    <property type="evidence" value="ECO:0007669"/>
    <property type="project" value="InterPro"/>
</dbReference>
<reference evidence="8" key="1">
    <citation type="submission" date="2021-02" db="EMBL/GenBank/DDBJ databases">
        <authorList>
            <person name="Dougan E. K."/>
            <person name="Rhodes N."/>
            <person name="Thang M."/>
            <person name="Chan C."/>
        </authorList>
    </citation>
    <scope>NUCLEOTIDE SEQUENCE</scope>
</reference>
<dbReference type="InterPro" id="IPR011547">
    <property type="entry name" value="SLC26A/SulP_dom"/>
</dbReference>
<feature type="transmembrane region" description="Helical" evidence="6">
    <location>
        <begin position="229"/>
        <end position="246"/>
    </location>
</feature>
<dbReference type="Gene3D" id="3.30.750.24">
    <property type="entry name" value="STAS domain"/>
    <property type="match status" value="1"/>
</dbReference>
<feature type="transmembrane region" description="Helical" evidence="6">
    <location>
        <begin position="420"/>
        <end position="446"/>
    </location>
</feature>
<evidence type="ECO:0000256" key="5">
    <source>
        <dbReference type="SAM" id="MobiDB-lite"/>
    </source>
</evidence>
<comment type="subcellular location">
    <subcellularLocation>
        <location evidence="1">Membrane</location>
        <topology evidence="1">Multi-pass membrane protein</topology>
    </subcellularLocation>
</comment>
<dbReference type="InterPro" id="IPR002645">
    <property type="entry name" value="STAS_dom"/>
</dbReference>
<evidence type="ECO:0000313" key="9">
    <source>
        <dbReference type="Proteomes" id="UP000604046"/>
    </source>
</evidence>
<sequence>MQPDLDSVETPETASTIQEGGGKKCHLKTRLGYQPLHRVLIDNWQSGLTVAMVSVPLSISLGIASVSGGDPAAPLMGVSTAFWGGLCASMFSSSDFNIIGPAGALSGMLNSATIKFGGAGVLPYLSLLSSAIIFLIYLLGLQRYLLLMPTAVFEGFTLAVAFIIGLGQLEMALDLSPDGPKSEHFHENVIRSIEALHGYSLAPAILFFVVTALLLTLVKYAGKIRGRSIPWTVLIPLLTILLGYLSDHEMLFGIILPTLKDKYGTLQARIVEVPSVPLAEFTAGDVLGLLRTAFGIAFVAILETLISAKIAEQRMNYPFESGRETFGLMVCHAVCGAVGALPPTGVFVRTSLNVQLGATHRLSQFINAVAVFLIFMVAMPVFSYLPQAAVAALLVFASIRMAPVHYIATLWRTDKRSCFLLVLTTAICVFVDPVYGLIVGMVVALLRDAAETARAESRVTLDKSEVAVSDTGTPPSRQHATLSHWATASFDDGANLAVKPSPLTRLRQLVESFACGKSPEKSSNALHKHETFQGAVIYEPMGSVTFLCASKHLSRLQALLVKKPTKIIISLEHVTRIDIDGCDSLAKAAKEIKEAGCDVRLVVSELLLQGTILQKAAWVEHLRSEGCVYSTVADAKLQMADI</sequence>
<feature type="transmembrane region" description="Helical" evidence="6">
    <location>
        <begin position="144"/>
        <end position="166"/>
    </location>
</feature>
<keyword evidence="3 6" id="KW-1133">Transmembrane helix</keyword>
<protein>
    <submittedName>
        <fullName evidence="8">YvdB protein</fullName>
    </submittedName>
</protein>
<evidence type="ECO:0000256" key="3">
    <source>
        <dbReference type="ARBA" id="ARBA00022989"/>
    </source>
</evidence>
<dbReference type="PANTHER" id="PTHR11814">
    <property type="entry name" value="SULFATE TRANSPORTER"/>
    <property type="match status" value="1"/>
</dbReference>
<dbReference type="EMBL" id="CAJNDS010002161">
    <property type="protein sequence ID" value="CAE7356417.1"/>
    <property type="molecule type" value="Genomic_DNA"/>
</dbReference>
<dbReference type="GO" id="GO:0016020">
    <property type="term" value="C:membrane"/>
    <property type="evidence" value="ECO:0007669"/>
    <property type="project" value="UniProtKB-SubCell"/>
</dbReference>
<dbReference type="Pfam" id="PF01740">
    <property type="entry name" value="STAS"/>
    <property type="match status" value="1"/>
</dbReference>
<dbReference type="InterPro" id="IPR001902">
    <property type="entry name" value="SLC26A/SulP_fam"/>
</dbReference>
<feature type="region of interest" description="Disordered" evidence="5">
    <location>
        <begin position="1"/>
        <end position="21"/>
    </location>
</feature>
<dbReference type="Pfam" id="PF00916">
    <property type="entry name" value="Sulfate_transp"/>
    <property type="match status" value="1"/>
</dbReference>
<dbReference type="Proteomes" id="UP000604046">
    <property type="component" value="Unassembled WGS sequence"/>
</dbReference>
<dbReference type="AlphaFoldDB" id="A0A812PMB4"/>
<dbReference type="SUPFAM" id="SSF52091">
    <property type="entry name" value="SpoIIaa-like"/>
    <property type="match status" value="1"/>
</dbReference>
<keyword evidence="2 6" id="KW-0812">Transmembrane</keyword>
<comment type="caution">
    <text evidence="8">The sequence shown here is derived from an EMBL/GenBank/DDBJ whole genome shotgun (WGS) entry which is preliminary data.</text>
</comment>
<feature type="transmembrane region" description="Helical" evidence="6">
    <location>
        <begin position="286"/>
        <end position="306"/>
    </location>
</feature>
<evidence type="ECO:0000256" key="1">
    <source>
        <dbReference type="ARBA" id="ARBA00004141"/>
    </source>
</evidence>
<keyword evidence="9" id="KW-1185">Reference proteome</keyword>
<feature type="transmembrane region" description="Helical" evidence="6">
    <location>
        <begin position="112"/>
        <end position="137"/>
    </location>
</feature>
<accession>A0A812PMB4</accession>
<gene>
    <name evidence="8" type="primary">yvdB</name>
    <name evidence="8" type="ORF">SNAT2548_LOCUS18975</name>
</gene>
<evidence type="ECO:0000256" key="2">
    <source>
        <dbReference type="ARBA" id="ARBA00022692"/>
    </source>
</evidence>
<organism evidence="8 9">
    <name type="scientific">Symbiodinium natans</name>
    <dbReference type="NCBI Taxonomy" id="878477"/>
    <lineage>
        <taxon>Eukaryota</taxon>
        <taxon>Sar</taxon>
        <taxon>Alveolata</taxon>
        <taxon>Dinophyceae</taxon>
        <taxon>Suessiales</taxon>
        <taxon>Symbiodiniaceae</taxon>
        <taxon>Symbiodinium</taxon>
    </lineage>
</organism>
<dbReference type="OrthoDB" id="288203at2759"/>
<proteinExistence type="predicted"/>
<evidence type="ECO:0000259" key="7">
    <source>
        <dbReference type="PROSITE" id="PS50801"/>
    </source>
</evidence>